<dbReference type="PANTHER" id="PTHR43294">
    <property type="entry name" value="SODIUM/POTASSIUM-TRANSPORTING ATPASE SUBUNIT ALPHA"/>
    <property type="match status" value="1"/>
</dbReference>
<keyword evidence="2" id="KW-1003">Cell membrane</keyword>
<dbReference type="KEGG" id="sawl:NGM29_19270"/>
<feature type="transmembrane region" description="Helical" evidence="11">
    <location>
        <begin position="724"/>
        <end position="746"/>
    </location>
</feature>
<dbReference type="GO" id="GO:0036376">
    <property type="term" value="P:sodium ion export across plasma membrane"/>
    <property type="evidence" value="ECO:0007669"/>
    <property type="project" value="TreeGrafter"/>
</dbReference>
<dbReference type="SFLD" id="SFLDG00002">
    <property type="entry name" value="C1.7:_P-type_atpase_like"/>
    <property type="match status" value="1"/>
</dbReference>
<evidence type="ECO:0000256" key="3">
    <source>
        <dbReference type="ARBA" id="ARBA00022553"/>
    </source>
</evidence>
<dbReference type="GO" id="GO:1990573">
    <property type="term" value="P:potassium ion import across plasma membrane"/>
    <property type="evidence" value="ECO:0007669"/>
    <property type="project" value="TreeGrafter"/>
</dbReference>
<keyword evidence="5" id="KW-0547">Nucleotide-binding</keyword>
<dbReference type="SFLD" id="SFLDF00027">
    <property type="entry name" value="p-type_atpase"/>
    <property type="match status" value="1"/>
</dbReference>
<dbReference type="Gene3D" id="3.40.1110.10">
    <property type="entry name" value="Calcium-transporting ATPase, cytoplasmic domain N"/>
    <property type="match status" value="1"/>
</dbReference>
<dbReference type="GO" id="GO:0016887">
    <property type="term" value="F:ATP hydrolysis activity"/>
    <property type="evidence" value="ECO:0007669"/>
    <property type="project" value="InterPro"/>
</dbReference>
<keyword evidence="10 11" id="KW-0472">Membrane</keyword>
<dbReference type="InterPro" id="IPR008250">
    <property type="entry name" value="ATPase_P-typ_transduc_dom_A_sf"/>
</dbReference>
<dbReference type="GO" id="GO:1902600">
    <property type="term" value="P:proton transmembrane transport"/>
    <property type="evidence" value="ECO:0007669"/>
    <property type="project" value="TreeGrafter"/>
</dbReference>
<feature type="transmembrane region" description="Helical" evidence="11">
    <location>
        <begin position="870"/>
        <end position="888"/>
    </location>
</feature>
<dbReference type="AlphaFoldDB" id="A0A9E7SXZ0"/>
<dbReference type="InterPro" id="IPR006068">
    <property type="entry name" value="ATPase_P-typ_cation-transptr_C"/>
</dbReference>
<dbReference type="GO" id="GO:0030007">
    <property type="term" value="P:intracellular potassium ion homeostasis"/>
    <property type="evidence" value="ECO:0007669"/>
    <property type="project" value="TreeGrafter"/>
</dbReference>
<name>A0A9E7SXZ0_9EURY</name>
<keyword evidence="3" id="KW-0597">Phosphoprotein</keyword>
<keyword evidence="8" id="KW-1278">Translocase</keyword>
<feature type="transmembrane region" description="Helical" evidence="11">
    <location>
        <begin position="59"/>
        <end position="82"/>
    </location>
</feature>
<feature type="transmembrane region" description="Helical" evidence="11">
    <location>
        <begin position="839"/>
        <end position="858"/>
    </location>
</feature>
<dbReference type="SUPFAM" id="SSF81665">
    <property type="entry name" value="Calcium ATPase, transmembrane domain M"/>
    <property type="match status" value="1"/>
</dbReference>
<evidence type="ECO:0000256" key="2">
    <source>
        <dbReference type="ARBA" id="ARBA00022475"/>
    </source>
</evidence>
<dbReference type="GO" id="GO:0005524">
    <property type="term" value="F:ATP binding"/>
    <property type="evidence" value="ECO:0007669"/>
    <property type="project" value="UniProtKB-KW"/>
</dbReference>
<gene>
    <name evidence="13" type="ORF">NGM29_19270</name>
</gene>
<dbReference type="Gene3D" id="3.40.50.1000">
    <property type="entry name" value="HAD superfamily/HAD-like"/>
    <property type="match status" value="1"/>
</dbReference>
<evidence type="ECO:0000256" key="11">
    <source>
        <dbReference type="SAM" id="Phobius"/>
    </source>
</evidence>
<evidence type="ECO:0000256" key="8">
    <source>
        <dbReference type="ARBA" id="ARBA00022967"/>
    </source>
</evidence>
<dbReference type="PROSITE" id="PS00154">
    <property type="entry name" value="ATPASE_E1_E2"/>
    <property type="match status" value="1"/>
</dbReference>
<reference evidence="13" key="1">
    <citation type="submission" date="2022-06" db="EMBL/GenBank/DDBJ databases">
        <title>Diverse halophilic archaea isolated from saline environments.</title>
        <authorList>
            <person name="Cui H.-L."/>
        </authorList>
    </citation>
    <scope>NUCLEOTIDE SEQUENCE</scope>
    <source>
        <strain evidence="13">WLHS1</strain>
        <plasmid evidence="13">unnamed1</plasmid>
    </source>
</reference>
<dbReference type="Pfam" id="PF00690">
    <property type="entry name" value="Cation_ATPase_N"/>
    <property type="match status" value="1"/>
</dbReference>
<evidence type="ECO:0000256" key="6">
    <source>
        <dbReference type="ARBA" id="ARBA00022840"/>
    </source>
</evidence>
<dbReference type="InterPro" id="IPR023214">
    <property type="entry name" value="HAD_sf"/>
</dbReference>
<keyword evidence="6" id="KW-0067">ATP-binding</keyword>
<dbReference type="Gene3D" id="1.20.1110.10">
    <property type="entry name" value="Calcium-transporting ATPase, transmembrane domain"/>
    <property type="match status" value="1"/>
</dbReference>
<feature type="transmembrane region" description="Helical" evidence="11">
    <location>
        <begin position="773"/>
        <end position="795"/>
    </location>
</feature>
<dbReference type="Pfam" id="PF00122">
    <property type="entry name" value="E1-E2_ATPase"/>
    <property type="match status" value="1"/>
</dbReference>
<dbReference type="EMBL" id="CP100356">
    <property type="protein sequence ID" value="UTF55556.1"/>
    <property type="molecule type" value="Genomic_DNA"/>
</dbReference>
<dbReference type="SMART" id="SM00831">
    <property type="entry name" value="Cation_ATPase_N"/>
    <property type="match status" value="1"/>
</dbReference>
<keyword evidence="7" id="KW-0460">Magnesium</keyword>
<feature type="transmembrane region" description="Helical" evidence="11">
    <location>
        <begin position="281"/>
        <end position="302"/>
    </location>
</feature>
<dbReference type="RefSeq" id="WP_254160712.1">
    <property type="nucleotide sequence ID" value="NZ_CP100356.1"/>
</dbReference>
<evidence type="ECO:0000313" key="13">
    <source>
        <dbReference type="EMBL" id="UTF55556.1"/>
    </source>
</evidence>
<dbReference type="Pfam" id="PF13246">
    <property type="entry name" value="Cation_ATPase"/>
    <property type="match status" value="1"/>
</dbReference>
<keyword evidence="14" id="KW-1185">Reference proteome</keyword>
<organism evidence="13 14">
    <name type="scientific">Natronosalvus rutilus</name>
    <dbReference type="NCBI Taxonomy" id="2953753"/>
    <lineage>
        <taxon>Archaea</taxon>
        <taxon>Methanobacteriati</taxon>
        <taxon>Methanobacteriota</taxon>
        <taxon>Stenosarchaea group</taxon>
        <taxon>Halobacteria</taxon>
        <taxon>Halobacteriales</taxon>
        <taxon>Natrialbaceae</taxon>
        <taxon>Natronosalvus</taxon>
    </lineage>
</organism>
<feature type="domain" description="Cation-transporting P-type ATPase N-terminal" evidence="12">
    <location>
        <begin position="10"/>
        <end position="84"/>
    </location>
</feature>
<dbReference type="GO" id="GO:0006883">
    <property type="term" value="P:intracellular sodium ion homeostasis"/>
    <property type="evidence" value="ECO:0007669"/>
    <property type="project" value="TreeGrafter"/>
</dbReference>
<keyword evidence="13" id="KW-0614">Plasmid</keyword>
<evidence type="ECO:0000313" key="14">
    <source>
        <dbReference type="Proteomes" id="UP001056855"/>
    </source>
</evidence>
<dbReference type="GO" id="GO:0005391">
    <property type="term" value="F:P-type sodium:potassium-exchanging transporter activity"/>
    <property type="evidence" value="ECO:0007669"/>
    <property type="project" value="TreeGrafter"/>
</dbReference>
<evidence type="ECO:0000259" key="12">
    <source>
        <dbReference type="SMART" id="SM00831"/>
    </source>
</evidence>
<dbReference type="SUPFAM" id="SSF56784">
    <property type="entry name" value="HAD-like"/>
    <property type="match status" value="1"/>
</dbReference>
<dbReference type="NCBIfam" id="TIGR01494">
    <property type="entry name" value="ATPase_P-type"/>
    <property type="match status" value="2"/>
</dbReference>
<dbReference type="SUPFAM" id="SSF81653">
    <property type="entry name" value="Calcium ATPase, transduction domain A"/>
    <property type="match status" value="1"/>
</dbReference>
<feature type="transmembrane region" description="Helical" evidence="11">
    <location>
        <begin position="88"/>
        <end position="105"/>
    </location>
</feature>
<dbReference type="InterPro" id="IPR044492">
    <property type="entry name" value="P_typ_ATPase_HD_dom"/>
</dbReference>
<proteinExistence type="predicted"/>
<sequence length="914" mass="98637">MARDTSDGQTPWSRSVSDVLEQADVSQDEGLTEDGVKRRRVQYGPNELREAERRRWFEILAAQFTSFIILLLAAAGVGAFLLGDTIEAIAIFAVLVINGVIGFITEQRAVNSMESLQEITEIRARVRRTGEETEILAEELVPGDIVILEAGDVVPADLRVLDPAKLQVDESALTGESVPVGKTSESLDDDVPLAERENMLYKGTYLTRGTVEAVVVDTGPDTELGRISASLAETAQEKTPLQEKLDELGQKLVPFLLVVATIVLVSGWLRGQDFFLMVETAIALAIATVPEGLPIVATLVLARGMWRMADRNALITNLASVETLGSTTIICTDKTGTLTENEMTVAAYELSNGSVEVTGTGLDTEGAFQHGSQELDEPEDPVLGEALEVGVLCNNASVTEADSEPTVTGDPMEVALLIAGLKGGLDRTELLESLPEAREVAFDPSVKMMATYHDLDGRYRVAVKGAPEAVIDSASRLVTSDGTEELSADEKSEWIEKSDEMAEKGLRVLALTRKEVDDPEAPPYEDLALLGLVGFIDPPREEVKATIQGCQDAGMRVVMVTGDHAGTAKNIAQSVGLVASDDTEAVKGEQLDAPDKLSQQEREQFVNAPIFARVSPENKLDLIDLHQTVGSIVAMTGDGVNDAPALKSADIGVAMGQRGTQVAQEASDMILQDDNFESIYHAVREGRIIFSNIRKFVLYLMSCNLSELLAILIAALLGFPLPLFPLQILFLNVVTDVFPAFALGACGGSRDIMDRPPRDPNEPIMTRTHWTELGFYGGLISAATIGAFVIGGRMYAGGLETEEAVTISFLTLAFAQLWHVFNVREITSGILRNEVTENLYIWGALGLSTLILFGAVYLPGVSLALSTTPIGLEGWLVVFGMSLIPLGLGQVEREFRRRFGTPKLGTTLKNSLFD</sequence>
<dbReference type="GO" id="GO:0005886">
    <property type="term" value="C:plasma membrane"/>
    <property type="evidence" value="ECO:0007669"/>
    <property type="project" value="UniProtKB-SubCell"/>
</dbReference>
<dbReference type="InterPro" id="IPR050510">
    <property type="entry name" value="Cation_transp_ATPase_P-type"/>
</dbReference>
<comment type="subcellular location">
    <subcellularLocation>
        <location evidence="1">Cell membrane</location>
        <topology evidence="1">Multi-pass membrane protein</topology>
    </subcellularLocation>
</comment>
<dbReference type="SUPFAM" id="SSF81660">
    <property type="entry name" value="Metal cation-transporting ATPase, ATP-binding domain N"/>
    <property type="match status" value="1"/>
</dbReference>
<dbReference type="InterPro" id="IPR001757">
    <property type="entry name" value="P_typ_ATPase"/>
</dbReference>
<accession>A0A9E7SXZ0</accession>
<dbReference type="InterPro" id="IPR004014">
    <property type="entry name" value="ATPase_P-typ_cation-transptr_N"/>
</dbReference>
<keyword evidence="9 11" id="KW-1133">Transmembrane helix</keyword>
<dbReference type="InterPro" id="IPR036412">
    <property type="entry name" value="HAD-like_sf"/>
</dbReference>
<evidence type="ECO:0000256" key="9">
    <source>
        <dbReference type="ARBA" id="ARBA00022989"/>
    </source>
</evidence>
<dbReference type="InterPro" id="IPR023299">
    <property type="entry name" value="ATPase_P-typ_cyto_dom_N"/>
</dbReference>
<dbReference type="GeneID" id="73292234"/>
<feature type="transmembrane region" description="Helical" evidence="11">
    <location>
        <begin position="696"/>
        <end position="718"/>
    </location>
</feature>
<evidence type="ECO:0000256" key="1">
    <source>
        <dbReference type="ARBA" id="ARBA00004651"/>
    </source>
</evidence>
<dbReference type="FunFam" id="2.70.150.10:FF:000160">
    <property type="entry name" value="Sarcoplasmic/endoplasmic reticulum calcium ATPase 1"/>
    <property type="match status" value="1"/>
</dbReference>
<feature type="transmembrane region" description="Helical" evidence="11">
    <location>
        <begin position="807"/>
        <end position="827"/>
    </location>
</feature>
<geneLocation type="plasmid" evidence="13 14">
    <name>unnamed1</name>
</geneLocation>
<dbReference type="PANTHER" id="PTHR43294:SF21">
    <property type="entry name" value="CATION TRANSPORTING ATPASE"/>
    <property type="match status" value="1"/>
</dbReference>
<dbReference type="Pfam" id="PF08282">
    <property type="entry name" value="Hydrolase_3"/>
    <property type="match status" value="1"/>
</dbReference>
<dbReference type="SFLD" id="SFLDS00003">
    <property type="entry name" value="Haloacid_Dehalogenase"/>
    <property type="match status" value="1"/>
</dbReference>
<evidence type="ECO:0000256" key="5">
    <source>
        <dbReference type="ARBA" id="ARBA00022741"/>
    </source>
</evidence>
<dbReference type="Gene3D" id="2.70.150.10">
    <property type="entry name" value="Calcium-transporting ATPase, cytoplasmic transduction domain A"/>
    <property type="match status" value="1"/>
</dbReference>
<feature type="transmembrane region" description="Helical" evidence="11">
    <location>
        <begin position="252"/>
        <end position="269"/>
    </location>
</feature>
<evidence type="ECO:0000256" key="10">
    <source>
        <dbReference type="ARBA" id="ARBA00023136"/>
    </source>
</evidence>
<dbReference type="InterPro" id="IPR018303">
    <property type="entry name" value="ATPase_P-typ_P_site"/>
</dbReference>
<dbReference type="PRINTS" id="PR00119">
    <property type="entry name" value="CATATPASE"/>
</dbReference>
<dbReference type="Proteomes" id="UP001056855">
    <property type="component" value="Plasmid unnamed1"/>
</dbReference>
<keyword evidence="4 11" id="KW-0812">Transmembrane</keyword>
<evidence type="ECO:0000256" key="4">
    <source>
        <dbReference type="ARBA" id="ARBA00022692"/>
    </source>
</evidence>
<evidence type="ECO:0000256" key="7">
    <source>
        <dbReference type="ARBA" id="ARBA00022842"/>
    </source>
</evidence>
<dbReference type="Pfam" id="PF00689">
    <property type="entry name" value="Cation_ATPase_C"/>
    <property type="match status" value="1"/>
</dbReference>
<dbReference type="InterPro" id="IPR059000">
    <property type="entry name" value="ATPase_P-type_domA"/>
</dbReference>
<protein>
    <submittedName>
        <fullName evidence="13">HAD-IC family P-type ATPase</fullName>
    </submittedName>
</protein>
<dbReference type="InterPro" id="IPR023298">
    <property type="entry name" value="ATPase_P-typ_TM_dom_sf"/>
</dbReference>
<dbReference type="PRINTS" id="PR00120">
    <property type="entry name" value="HATPASE"/>
</dbReference>